<organism evidence="1 2">
    <name type="scientific">Frischella perrara</name>
    <dbReference type="NCBI Taxonomy" id="1267021"/>
    <lineage>
        <taxon>Bacteria</taxon>
        <taxon>Pseudomonadati</taxon>
        <taxon>Pseudomonadota</taxon>
        <taxon>Gammaproteobacteria</taxon>
        <taxon>Orbales</taxon>
        <taxon>Orbaceae</taxon>
        <taxon>Frischella</taxon>
    </lineage>
</organism>
<dbReference type="EMBL" id="QGLM01000018">
    <property type="protein sequence ID" value="PXY94621.1"/>
    <property type="molecule type" value="Genomic_DNA"/>
</dbReference>
<sequence>MNMSLKENQSNIMKYKIDLTNWYCIDFDGLSGIKSYSSLPIIEKETSTFRMRLENVSITMDEDICRNQILSVNPKSIINIDKDLIILAKKALLIIENICCYDLRVIHNNHYYYHSSGLKFNTKDHFVICGGYDTDHLDSNIYGRVIFNGKVFLELEEENILPLIIGCDDLVGGYEGITKINHQKESEVAMKNKSLDINRFNNIKSPIWDFDFFMEYFSNDNGYDEAIKSYPPTNN</sequence>
<dbReference type="Proteomes" id="UP000247838">
    <property type="component" value="Unassembled WGS sequence"/>
</dbReference>
<proteinExistence type="predicted"/>
<evidence type="ECO:0000313" key="1">
    <source>
        <dbReference type="EMBL" id="PXY94621.1"/>
    </source>
</evidence>
<name>A0A318MQA7_FRIPE</name>
<evidence type="ECO:0000313" key="2">
    <source>
        <dbReference type="Proteomes" id="UP000247838"/>
    </source>
</evidence>
<reference evidence="1 2" key="1">
    <citation type="submission" date="2018-05" db="EMBL/GenBank/DDBJ databases">
        <title>Reference genomes for bee gut microbiota database.</title>
        <authorList>
            <person name="Ellegaard K.M."/>
        </authorList>
    </citation>
    <scope>NUCLEOTIDE SEQUENCE [LARGE SCALE GENOMIC DNA]</scope>
    <source>
        <strain evidence="1 2">ESL0167</strain>
    </source>
</reference>
<comment type="caution">
    <text evidence="1">The sequence shown here is derived from an EMBL/GenBank/DDBJ whole genome shotgun (WGS) entry which is preliminary data.</text>
</comment>
<protein>
    <submittedName>
        <fullName evidence="1">Uncharacterized protein</fullName>
    </submittedName>
</protein>
<dbReference type="AlphaFoldDB" id="A0A318MQA7"/>
<gene>
    <name evidence="1" type="ORF">DKK76_09145</name>
</gene>
<accession>A0A318MQA7</accession>